<name>G0TU46_TRYVY</name>
<dbReference type="SUPFAM" id="SSF47473">
    <property type="entry name" value="EF-hand"/>
    <property type="match status" value="2"/>
</dbReference>
<dbReference type="InterPro" id="IPR051581">
    <property type="entry name" value="Ca-bind"/>
</dbReference>
<dbReference type="EMBL" id="HE573020">
    <property type="protein sequence ID" value="CCC47480.1"/>
    <property type="molecule type" value="Genomic_DNA"/>
</dbReference>
<dbReference type="InterPro" id="IPR002048">
    <property type="entry name" value="EF_hand_dom"/>
</dbReference>
<evidence type="ECO:0000313" key="5">
    <source>
        <dbReference type="EMBL" id="CCC47480.1"/>
    </source>
</evidence>
<accession>G0TU46</accession>
<dbReference type="PANTHER" id="PTHR34524">
    <property type="entry name" value="CALCYPHOSIN"/>
    <property type="match status" value="1"/>
</dbReference>
<gene>
    <name evidence="5" type="ORF">TVY486_0401460</name>
</gene>
<dbReference type="PROSITE" id="PS50222">
    <property type="entry name" value="EF_HAND_2"/>
    <property type="match status" value="1"/>
</dbReference>
<dbReference type="Gene3D" id="1.10.238.10">
    <property type="entry name" value="EF-hand"/>
    <property type="match status" value="2"/>
</dbReference>
<dbReference type="InterPro" id="IPR011992">
    <property type="entry name" value="EF-hand-dom_pair"/>
</dbReference>
<dbReference type="GO" id="GO:0005509">
    <property type="term" value="F:calcium ion binding"/>
    <property type="evidence" value="ECO:0007669"/>
    <property type="project" value="InterPro"/>
</dbReference>
<evidence type="ECO:0000256" key="3">
    <source>
        <dbReference type="ARBA" id="ARBA00022837"/>
    </source>
</evidence>
<dbReference type="VEuPathDB" id="TriTrypDB:TvY486_0401460"/>
<organism evidence="5">
    <name type="scientific">Trypanosoma vivax (strain Y486)</name>
    <dbReference type="NCBI Taxonomy" id="1055687"/>
    <lineage>
        <taxon>Eukaryota</taxon>
        <taxon>Discoba</taxon>
        <taxon>Euglenozoa</taxon>
        <taxon>Kinetoplastea</taxon>
        <taxon>Metakinetoplastina</taxon>
        <taxon>Trypanosomatida</taxon>
        <taxon>Trypanosomatidae</taxon>
        <taxon>Trypanosoma</taxon>
        <taxon>Duttonella</taxon>
    </lineage>
</organism>
<dbReference type="OMA" id="MIRCDHA"/>
<keyword evidence="2" id="KW-0677">Repeat</keyword>
<protein>
    <recommendedName>
        <fullName evidence="4">EF-hand domain-containing protein</fullName>
    </recommendedName>
</protein>
<feature type="domain" description="EF-hand" evidence="4">
    <location>
        <begin position="69"/>
        <end position="104"/>
    </location>
</feature>
<keyword evidence="3" id="KW-0106">Calcium</keyword>
<evidence type="ECO:0000259" key="4">
    <source>
        <dbReference type="PROSITE" id="PS50222"/>
    </source>
</evidence>
<dbReference type="AlphaFoldDB" id="G0TU46"/>
<sequence length="421" mass="47522">MTLLHASRAKRTRFSAVVERARRLLGNSAAGPNGIRKLSRSFGIAVDAGGQAIGETQFLDALKENDILIGEEDLEAVMHVLDRTGERMIDAADFIGMLRRSISPLKLTWIIRAWYTFNHNQDGTVQLSDILSTFHAAGHPDVVAGSRSEQQVQEEMEAAFSTSTNPDGLLTRQEFEQYCSGLASAYPNDHGFVQLIRGVWPASTTGVLGDEPAKCSGDKVLCNMTFSATQALEKKCTINAVRQRHADLDETIRATHRPIVLASALAVRRLSIALRERDPQRSYFLPYSSFMEALRTQRLYIQNTELLDALDTCGDGSIDYLFYLLWLLPPIPPTRLMMLERLWNLFIKDSCGTTDVFELHRRFTAKDGVEKNEFLASWDVRQAVHRRVTLEELVEWYTPLSNAIELDNEFEIQLKRQWGIS</sequence>
<proteinExistence type="predicted"/>
<dbReference type="PANTHER" id="PTHR34524:SF6">
    <property type="entry name" value="CALCYPHOSINE LIKE"/>
    <property type="match status" value="1"/>
</dbReference>
<keyword evidence="1" id="KW-0479">Metal-binding</keyword>
<evidence type="ECO:0000256" key="1">
    <source>
        <dbReference type="ARBA" id="ARBA00022723"/>
    </source>
</evidence>
<reference evidence="5" key="1">
    <citation type="journal article" date="2012" name="Proc. Natl. Acad. Sci. U.S.A.">
        <title>Antigenic diversity is generated by distinct evolutionary mechanisms in African trypanosome species.</title>
        <authorList>
            <person name="Jackson A.P."/>
            <person name="Berry A."/>
            <person name="Aslett M."/>
            <person name="Allison H.C."/>
            <person name="Burton P."/>
            <person name="Vavrova-Anderson J."/>
            <person name="Brown R."/>
            <person name="Browne H."/>
            <person name="Corton N."/>
            <person name="Hauser H."/>
            <person name="Gamble J."/>
            <person name="Gilderthorp R."/>
            <person name="Marcello L."/>
            <person name="McQuillan J."/>
            <person name="Otto T.D."/>
            <person name="Quail M.A."/>
            <person name="Sanders M.J."/>
            <person name="van Tonder A."/>
            <person name="Ginger M.L."/>
            <person name="Field M.C."/>
            <person name="Barry J.D."/>
            <person name="Hertz-Fowler C."/>
            <person name="Berriman M."/>
        </authorList>
    </citation>
    <scope>NUCLEOTIDE SEQUENCE</scope>
    <source>
        <strain evidence="5">Y486</strain>
    </source>
</reference>
<evidence type="ECO:0000256" key="2">
    <source>
        <dbReference type="ARBA" id="ARBA00022737"/>
    </source>
</evidence>